<dbReference type="AlphaFoldDB" id="A0A5J4KGE4"/>
<accession>A0A5J4KGE4</accession>
<dbReference type="RefSeq" id="WP_151754652.1">
    <property type="nucleotide sequence ID" value="NZ_BKZW01000001.1"/>
</dbReference>
<proteinExistence type="predicted"/>
<gene>
    <name evidence="1" type="ORF">KDW_06970</name>
</gene>
<reference evidence="1 2" key="1">
    <citation type="submission" date="2019-10" db="EMBL/GenBank/DDBJ databases">
        <title>Dictyobacter vulcani sp. nov., within the class Ktedonobacteria, isolated from soil of volcanic Mt. Zao.</title>
        <authorList>
            <person name="Zheng Y."/>
            <person name="Wang C.M."/>
            <person name="Sakai Y."/>
            <person name="Abe K."/>
            <person name="Yokota A."/>
            <person name="Yabe S."/>
        </authorList>
    </citation>
    <scope>NUCLEOTIDE SEQUENCE [LARGE SCALE GENOMIC DNA]</scope>
    <source>
        <strain evidence="1 2">W12</strain>
    </source>
</reference>
<evidence type="ECO:0000313" key="2">
    <source>
        <dbReference type="Proteomes" id="UP000326912"/>
    </source>
</evidence>
<protein>
    <submittedName>
        <fullName evidence="1">Uncharacterized protein</fullName>
    </submittedName>
</protein>
<name>A0A5J4KGE4_9CHLR</name>
<sequence>MKNIHIEDHEVLFRRVPNTPDYIVRREGMVRISSQAFSDRYYRPSVDRAILRENNPKLCQQNATDAVVSIIARDVRGIEGILKNNGNEPPQQYIIDIEYVPIENVPGKPDNIAHAEIFTDPICDKNIFRKLKERLAQLANLRLWDVDPPSTF</sequence>
<dbReference type="Proteomes" id="UP000326912">
    <property type="component" value="Unassembled WGS sequence"/>
</dbReference>
<comment type="caution">
    <text evidence="1">The sequence shown here is derived from an EMBL/GenBank/DDBJ whole genome shotgun (WGS) entry which is preliminary data.</text>
</comment>
<keyword evidence="2" id="KW-1185">Reference proteome</keyword>
<dbReference type="EMBL" id="BKZW01000001">
    <property type="protein sequence ID" value="GER86535.1"/>
    <property type="molecule type" value="Genomic_DNA"/>
</dbReference>
<evidence type="ECO:0000313" key="1">
    <source>
        <dbReference type="EMBL" id="GER86535.1"/>
    </source>
</evidence>
<organism evidence="1 2">
    <name type="scientific">Dictyobacter vulcani</name>
    <dbReference type="NCBI Taxonomy" id="2607529"/>
    <lineage>
        <taxon>Bacteria</taxon>
        <taxon>Bacillati</taxon>
        <taxon>Chloroflexota</taxon>
        <taxon>Ktedonobacteria</taxon>
        <taxon>Ktedonobacterales</taxon>
        <taxon>Dictyobacteraceae</taxon>
        <taxon>Dictyobacter</taxon>
    </lineage>
</organism>